<dbReference type="PIRSF" id="PIRSF026671">
    <property type="entry name" value="AA_dipeptidase"/>
    <property type="match status" value="1"/>
</dbReference>
<keyword evidence="12" id="KW-1185">Reference proteome</keyword>
<dbReference type="CDD" id="cd14843">
    <property type="entry name" value="D-Ala-D-Ala_dipeptidase_like"/>
    <property type="match status" value="1"/>
</dbReference>
<keyword evidence="3 9" id="KW-0479">Metal-binding</keyword>
<evidence type="ECO:0000256" key="7">
    <source>
        <dbReference type="ARBA" id="ARBA00023049"/>
    </source>
</evidence>
<protein>
    <recommendedName>
        <fullName evidence="9 10">D-alanyl-D-alanine dipeptidase</fullName>
        <shortName evidence="9 10">D-Ala-D-Ala dipeptidase</shortName>
        <ecNumber evidence="9 10">3.4.13.22</ecNumber>
    </recommendedName>
</protein>
<feature type="active site" description="Proton donor/acceptor" evidence="9">
    <location>
        <position position="203"/>
    </location>
</feature>
<evidence type="ECO:0000256" key="3">
    <source>
        <dbReference type="ARBA" id="ARBA00022723"/>
    </source>
</evidence>
<evidence type="ECO:0000256" key="10">
    <source>
        <dbReference type="PIRNR" id="PIRNR026671"/>
    </source>
</evidence>
<comment type="function">
    <text evidence="9 10">Catalyzes hydrolysis of the D-alanyl-D-alanine dipeptide.</text>
</comment>
<evidence type="ECO:0000256" key="6">
    <source>
        <dbReference type="ARBA" id="ARBA00022997"/>
    </source>
</evidence>
<evidence type="ECO:0000256" key="8">
    <source>
        <dbReference type="ARBA" id="ARBA00023316"/>
    </source>
</evidence>
<comment type="cofactor">
    <cofactor evidence="9">
        <name>Zn(2+)</name>
        <dbReference type="ChEBI" id="CHEBI:29105"/>
    </cofactor>
    <text evidence="9">Binds 1 zinc ion per subunit.</text>
</comment>
<evidence type="ECO:0000256" key="2">
    <source>
        <dbReference type="ARBA" id="ARBA00022670"/>
    </source>
</evidence>
<keyword evidence="6 9" id="KW-0224">Dipeptidase</keyword>
<comment type="catalytic activity">
    <reaction evidence="1 9 10">
        <text>D-alanyl-D-alanine + H2O = 2 D-alanine</text>
        <dbReference type="Rhea" id="RHEA:20661"/>
        <dbReference type="ChEBI" id="CHEBI:15377"/>
        <dbReference type="ChEBI" id="CHEBI:57416"/>
        <dbReference type="ChEBI" id="CHEBI:57822"/>
        <dbReference type="EC" id="3.4.13.22"/>
    </reaction>
</comment>
<evidence type="ECO:0000256" key="4">
    <source>
        <dbReference type="ARBA" id="ARBA00022801"/>
    </source>
</evidence>
<feature type="binding site" evidence="9">
    <location>
        <position position="206"/>
    </location>
    <ligand>
        <name>Zn(2+)</name>
        <dbReference type="ChEBI" id="CHEBI:29105"/>
        <note>catalytic</note>
    </ligand>
</feature>
<keyword evidence="4 9" id="KW-0378">Hydrolase</keyword>
<dbReference type="SUPFAM" id="SSF55166">
    <property type="entry name" value="Hedgehog/DD-peptidase"/>
    <property type="match status" value="1"/>
</dbReference>
<dbReference type="PANTHER" id="PTHR43126">
    <property type="entry name" value="D-ALANYL-D-ALANINE DIPEPTIDASE"/>
    <property type="match status" value="1"/>
</dbReference>
<sequence>MRPYNNIPIIECNEPLVKIPLENFAVETPHPYEKLGAPYGQYSPYFLRQSVIDCLIEAQNYLQQKYPNWQIQIFDAYRPVAVQQFMVDYSFTSWIQQKKLIESDLTPTQRQQVWEEVYKIWAVPSLDMKTPPPHSTGAALDVTLVNENQEILDMGSPIDEMSDRSLPNYYDNNNHCTSNQYHSNRKLLCEVMEKAGFHRNPREWWHFSYGDQMWAWQHNEKNPNNIVTAKYGRLATDYKRM</sequence>
<keyword evidence="2 9" id="KW-0645">Protease</keyword>
<name>A0A3S5K3F0_9CYAN</name>
<dbReference type="EMBL" id="RSCL01000005">
    <property type="protein sequence ID" value="RUT07099.1"/>
    <property type="molecule type" value="Genomic_DNA"/>
</dbReference>
<comment type="similarity">
    <text evidence="9 10">Belongs to the peptidase M15D family.</text>
</comment>
<dbReference type="AlphaFoldDB" id="A0A3S5K3F0"/>
<dbReference type="GO" id="GO:0071555">
    <property type="term" value="P:cell wall organization"/>
    <property type="evidence" value="ECO:0007669"/>
    <property type="project" value="UniProtKB-KW"/>
</dbReference>
<dbReference type="RefSeq" id="WP_127080945.1">
    <property type="nucleotide sequence ID" value="NZ_RSCL01000005.1"/>
</dbReference>
<evidence type="ECO:0000256" key="1">
    <source>
        <dbReference type="ARBA" id="ARBA00001362"/>
    </source>
</evidence>
<dbReference type="GO" id="GO:0008270">
    <property type="term" value="F:zinc ion binding"/>
    <property type="evidence" value="ECO:0007669"/>
    <property type="project" value="UniProtKB-UniRule"/>
</dbReference>
<keyword evidence="8 10" id="KW-0961">Cell wall biogenesis/degradation</keyword>
<dbReference type="Gene3D" id="3.30.1380.10">
    <property type="match status" value="1"/>
</dbReference>
<evidence type="ECO:0000256" key="9">
    <source>
        <dbReference type="HAMAP-Rule" id="MF_01924"/>
    </source>
</evidence>
<evidence type="ECO:0000256" key="5">
    <source>
        <dbReference type="ARBA" id="ARBA00022833"/>
    </source>
</evidence>
<accession>A0A3S5K3F0</accession>
<reference evidence="11" key="2">
    <citation type="journal article" date="2019" name="Genome Biol. Evol.">
        <title>Day and night: Metabolic profiles and evolutionary relationships of six axenic non-marine cyanobacteria.</title>
        <authorList>
            <person name="Will S.E."/>
            <person name="Henke P."/>
            <person name="Boedeker C."/>
            <person name="Huang S."/>
            <person name="Brinkmann H."/>
            <person name="Rohde M."/>
            <person name="Jarek M."/>
            <person name="Friedl T."/>
            <person name="Seufert S."/>
            <person name="Schumacher M."/>
            <person name="Overmann J."/>
            <person name="Neumann-Schaal M."/>
            <person name="Petersen J."/>
        </authorList>
    </citation>
    <scope>NUCLEOTIDE SEQUENCE [LARGE SCALE GENOMIC DNA]</scope>
    <source>
        <strain evidence="11">PCC 7102</strain>
    </source>
</reference>
<dbReference type="EC" id="3.4.13.22" evidence="9 10"/>
<dbReference type="GO" id="GO:0008237">
    <property type="term" value="F:metallopeptidase activity"/>
    <property type="evidence" value="ECO:0007669"/>
    <property type="project" value="UniProtKB-KW"/>
</dbReference>
<feature type="binding site" evidence="9">
    <location>
        <position position="141"/>
    </location>
    <ligand>
        <name>Zn(2+)</name>
        <dbReference type="ChEBI" id="CHEBI:29105"/>
        <note>catalytic</note>
    </ligand>
</feature>
<evidence type="ECO:0000313" key="11">
    <source>
        <dbReference type="EMBL" id="RUT07099.1"/>
    </source>
</evidence>
<organism evidence="11 12">
    <name type="scientific">Dulcicalothrix desertica PCC 7102</name>
    <dbReference type="NCBI Taxonomy" id="232991"/>
    <lineage>
        <taxon>Bacteria</taxon>
        <taxon>Bacillati</taxon>
        <taxon>Cyanobacteriota</taxon>
        <taxon>Cyanophyceae</taxon>
        <taxon>Nostocales</taxon>
        <taxon>Calotrichaceae</taxon>
        <taxon>Dulcicalothrix</taxon>
    </lineage>
</organism>
<reference evidence="11" key="1">
    <citation type="submission" date="2018-12" db="EMBL/GenBank/DDBJ databases">
        <authorList>
            <person name="Will S."/>
            <person name="Neumann-Schaal M."/>
            <person name="Henke P."/>
        </authorList>
    </citation>
    <scope>NUCLEOTIDE SEQUENCE</scope>
    <source>
        <strain evidence="11">PCC 7102</strain>
    </source>
</reference>
<comment type="caution">
    <text evidence="11">The sequence shown here is derived from an EMBL/GenBank/DDBJ whole genome shotgun (WGS) entry which is preliminary data.</text>
</comment>
<dbReference type="Proteomes" id="UP000271624">
    <property type="component" value="Unassembled WGS sequence"/>
</dbReference>
<dbReference type="GO" id="GO:0160237">
    <property type="term" value="F:D-Ala-D-Ala dipeptidase activity"/>
    <property type="evidence" value="ECO:0007669"/>
    <property type="project" value="UniProtKB-EC"/>
</dbReference>
<dbReference type="Pfam" id="PF01427">
    <property type="entry name" value="Peptidase_M15"/>
    <property type="match status" value="1"/>
</dbReference>
<dbReference type="HAMAP" id="MF_01924">
    <property type="entry name" value="A_A_dipeptidase"/>
    <property type="match status" value="1"/>
</dbReference>
<keyword evidence="7 9" id="KW-0482">Metalloprotease</keyword>
<proteinExistence type="inferred from homology"/>
<feature type="binding site" evidence="9">
    <location>
        <position position="134"/>
    </location>
    <ligand>
        <name>Zn(2+)</name>
        <dbReference type="ChEBI" id="CHEBI:29105"/>
        <note>catalytic</note>
    </ligand>
</feature>
<dbReference type="GO" id="GO:0006508">
    <property type="term" value="P:proteolysis"/>
    <property type="evidence" value="ECO:0007669"/>
    <property type="project" value="UniProtKB-KW"/>
</dbReference>
<evidence type="ECO:0000313" key="12">
    <source>
        <dbReference type="Proteomes" id="UP000271624"/>
    </source>
</evidence>
<dbReference type="PANTHER" id="PTHR43126:SF2">
    <property type="entry name" value="D-ALANYL-D-ALANINE DIPEPTIDASE"/>
    <property type="match status" value="1"/>
</dbReference>
<dbReference type="InterPro" id="IPR009045">
    <property type="entry name" value="Zn_M74/Hedgehog-like"/>
</dbReference>
<dbReference type="InterPro" id="IPR000755">
    <property type="entry name" value="A_A_dipeptidase"/>
</dbReference>
<gene>
    <name evidence="11" type="ORF">DSM106972_023600</name>
</gene>
<keyword evidence="5 9" id="KW-0862">Zinc</keyword>
<dbReference type="OrthoDB" id="9801430at2"/>
<feature type="site" description="Transition state stabilizer" evidence="9">
    <location>
        <position position="78"/>
    </location>
</feature>